<comment type="caution">
    <text evidence="2">The sequence shown here is derived from an EMBL/GenBank/DDBJ whole genome shotgun (WGS) entry which is preliminary data.</text>
</comment>
<reference evidence="3" key="1">
    <citation type="submission" date="2017-02" db="EMBL/GenBank/DDBJ databases">
        <authorList>
            <person name="Tafer H."/>
            <person name="Lopandic K."/>
        </authorList>
    </citation>
    <scope>NUCLEOTIDE SEQUENCE [LARGE SCALE GENOMIC DNA]</scope>
    <source>
        <strain evidence="3">CBS 366.77</strain>
    </source>
</reference>
<protein>
    <recommendedName>
        <fullName evidence="4">4a-hydroxytetrahydrobiopterin dehydratase</fullName>
    </recommendedName>
</protein>
<dbReference type="EMBL" id="MVGC01000687">
    <property type="protein sequence ID" value="RJE17864.1"/>
    <property type="molecule type" value="Genomic_DNA"/>
</dbReference>
<evidence type="ECO:0000256" key="1">
    <source>
        <dbReference type="SAM" id="MobiDB-lite"/>
    </source>
</evidence>
<evidence type="ECO:0000313" key="3">
    <source>
        <dbReference type="Proteomes" id="UP000266188"/>
    </source>
</evidence>
<sequence>MASTSTPNSTSTIEPRFSAGEDVSTVQRALESLITKGWGLDEEKMGVKKTFYFKSYFKTVVSYLSSFVGG</sequence>
<dbReference type="STRING" id="2070753.A0A3A2ZEW2"/>
<dbReference type="AlphaFoldDB" id="A0A3A2ZEW2"/>
<evidence type="ECO:0000313" key="2">
    <source>
        <dbReference type="EMBL" id="RJE17864.1"/>
    </source>
</evidence>
<organism evidence="2 3">
    <name type="scientific">Aspergillus sclerotialis</name>
    <dbReference type="NCBI Taxonomy" id="2070753"/>
    <lineage>
        <taxon>Eukaryota</taxon>
        <taxon>Fungi</taxon>
        <taxon>Dikarya</taxon>
        <taxon>Ascomycota</taxon>
        <taxon>Pezizomycotina</taxon>
        <taxon>Eurotiomycetes</taxon>
        <taxon>Eurotiomycetidae</taxon>
        <taxon>Eurotiales</taxon>
        <taxon>Aspergillaceae</taxon>
        <taxon>Aspergillus</taxon>
        <taxon>Aspergillus subgen. Polypaecilum</taxon>
    </lineage>
</organism>
<accession>A0A3A2ZEW2</accession>
<gene>
    <name evidence="2" type="ORF">PHISCL_09798</name>
</gene>
<name>A0A3A2ZEW2_9EURO</name>
<keyword evidence="3" id="KW-1185">Reference proteome</keyword>
<dbReference type="Proteomes" id="UP000266188">
    <property type="component" value="Unassembled WGS sequence"/>
</dbReference>
<proteinExistence type="predicted"/>
<feature type="region of interest" description="Disordered" evidence="1">
    <location>
        <begin position="1"/>
        <end position="21"/>
    </location>
</feature>
<feature type="compositionally biased region" description="Polar residues" evidence="1">
    <location>
        <begin position="1"/>
        <end position="13"/>
    </location>
</feature>
<evidence type="ECO:0008006" key="4">
    <source>
        <dbReference type="Google" id="ProtNLM"/>
    </source>
</evidence>